<dbReference type="AlphaFoldDB" id="A0A9W9Z0K3"/>
<evidence type="ECO:0000313" key="2">
    <source>
        <dbReference type="EMBL" id="KAJ7372931.1"/>
    </source>
</evidence>
<keyword evidence="3" id="KW-1185">Reference proteome</keyword>
<dbReference type="OrthoDB" id="10501616at2759"/>
<accession>A0A9W9Z0K3</accession>
<dbReference type="EMBL" id="MU826833">
    <property type="protein sequence ID" value="KAJ7372931.1"/>
    <property type="molecule type" value="Genomic_DNA"/>
</dbReference>
<feature type="region of interest" description="Disordered" evidence="1">
    <location>
        <begin position="151"/>
        <end position="198"/>
    </location>
</feature>
<evidence type="ECO:0000256" key="1">
    <source>
        <dbReference type="SAM" id="MobiDB-lite"/>
    </source>
</evidence>
<feature type="compositionally biased region" description="Polar residues" evidence="1">
    <location>
        <begin position="164"/>
        <end position="189"/>
    </location>
</feature>
<dbReference type="Proteomes" id="UP001163046">
    <property type="component" value="Unassembled WGS sequence"/>
</dbReference>
<sequence length="198" mass="22850">MAIAFLRMEEKDEQWSGDRSQNIFDKATFSVVDINKWKKHLEKLEENCKPRGSKFAAATQYTVLTQGDMELPEYIERCRQITDACGWPEDAKDMALGKCNYPWAQKSNGVSEVFERKPGYAYGGAGHRDCHGRLLTTAIVKDQSCRLSVRYRQQPQPYRKGQLRYTSYRESTKKTGNQQTGNTSHTNTIPRKARTRRE</sequence>
<organism evidence="2 3">
    <name type="scientific">Desmophyllum pertusum</name>
    <dbReference type="NCBI Taxonomy" id="174260"/>
    <lineage>
        <taxon>Eukaryota</taxon>
        <taxon>Metazoa</taxon>
        <taxon>Cnidaria</taxon>
        <taxon>Anthozoa</taxon>
        <taxon>Hexacorallia</taxon>
        <taxon>Scleractinia</taxon>
        <taxon>Caryophylliina</taxon>
        <taxon>Caryophylliidae</taxon>
        <taxon>Desmophyllum</taxon>
    </lineage>
</organism>
<evidence type="ECO:0000313" key="3">
    <source>
        <dbReference type="Proteomes" id="UP001163046"/>
    </source>
</evidence>
<comment type="caution">
    <text evidence="2">The sequence shown here is derived from an EMBL/GenBank/DDBJ whole genome shotgun (WGS) entry which is preliminary data.</text>
</comment>
<proteinExistence type="predicted"/>
<protein>
    <submittedName>
        <fullName evidence="2">Uncharacterized protein</fullName>
    </submittedName>
</protein>
<name>A0A9W9Z0K3_9CNID</name>
<reference evidence="2" key="1">
    <citation type="submission" date="2023-01" db="EMBL/GenBank/DDBJ databases">
        <title>Genome assembly of the deep-sea coral Lophelia pertusa.</title>
        <authorList>
            <person name="Herrera S."/>
            <person name="Cordes E."/>
        </authorList>
    </citation>
    <scope>NUCLEOTIDE SEQUENCE</scope>
    <source>
        <strain evidence="2">USNM1676648</strain>
        <tissue evidence="2">Polyp</tissue>
    </source>
</reference>
<gene>
    <name evidence="2" type="ORF">OS493_015387</name>
</gene>